<evidence type="ECO:0008006" key="4">
    <source>
        <dbReference type="Google" id="ProtNLM"/>
    </source>
</evidence>
<sequence>MLDTFASIYPGGDMNPRYWSEPHWAGNLPFGGPTIPEGFVAIDASDLSFASTTGEQAVRMRIPAIDLDASVAELELRDLGDSRAWSTPDKVVGHIPTTAQPGESANGWYFGHLDDFLSNEGAIFRRLPEISAMVKDDYVDIFLETSDAEFMYRVTATRQLHRDELYLAQSDSSQISLVTCWPFRVYDHRIVVSAVLIAVKPLSQA</sequence>
<evidence type="ECO:0000313" key="3">
    <source>
        <dbReference type="Proteomes" id="UP001174909"/>
    </source>
</evidence>
<comment type="caution">
    <text evidence="2">The sequence shown here is derived from an EMBL/GenBank/DDBJ whole genome shotgun (WGS) entry which is preliminary data.</text>
</comment>
<name>A0AA35X0B4_GEOBA</name>
<protein>
    <recommendedName>
        <fullName evidence="4">Sortase</fullName>
    </recommendedName>
</protein>
<accession>A0AA35X0B4</accession>
<dbReference type="Pfam" id="PF04203">
    <property type="entry name" value="Sortase"/>
    <property type="match status" value="1"/>
</dbReference>
<dbReference type="GO" id="GO:0016787">
    <property type="term" value="F:hydrolase activity"/>
    <property type="evidence" value="ECO:0007669"/>
    <property type="project" value="UniProtKB-KW"/>
</dbReference>
<dbReference type="SUPFAM" id="SSF63817">
    <property type="entry name" value="Sortase"/>
    <property type="match status" value="1"/>
</dbReference>
<dbReference type="Proteomes" id="UP001174909">
    <property type="component" value="Unassembled WGS sequence"/>
</dbReference>
<evidence type="ECO:0000256" key="1">
    <source>
        <dbReference type="ARBA" id="ARBA00022801"/>
    </source>
</evidence>
<dbReference type="InterPro" id="IPR005754">
    <property type="entry name" value="Sortase"/>
</dbReference>
<evidence type="ECO:0000313" key="2">
    <source>
        <dbReference type="EMBL" id="CAI8033340.1"/>
    </source>
</evidence>
<organism evidence="2 3">
    <name type="scientific">Geodia barretti</name>
    <name type="common">Barrett's horny sponge</name>
    <dbReference type="NCBI Taxonomy" id="519541"/>
    <lineage>
        <taxon>Eukaryota</taxon>
        <taxon>Metazoa</taxon>
        <taxon>Porifera</taxon>
        <taxon>Demospongiae</taxon>
        <taxon>Heteroscleromorpha</taxon>
        <taxon>Tetractinellida</taxon>
        <taxon>Astrophorina</taxon>
        <taxon>Geodiidae</taxon>
        <taxon>Geodia</taxon>
    </lineage>
</organism>
<dbReference type="AlphaFoldDB" id="A0AA35X0B4"/>
<dbReference type="InterPro" id="IPR023365">
    <property type="entry name" value="Sortase_dom-sf"/>
</dbReference>
<dbReference type="EMBL" id="CASHTH010002659">
    <property type="protein sequence ID" value="CAI8033340.1"/>
    <property type="molecule type" value="Genomic_DNA"/>
</dbReference>
<reference evidence="2" key="1">
    <citation type="submission" date="2023-03" db="EMBL/GenBank/DDBJ databases">
        <authorList>
            <person name="Steffen K."/>
            <person name="Cardenas P."/>
        </authorList>
    </citation>
    <scope>NUCLEOTIDE SEQUENCE</scope>
</reference>
<proteinExistence type="predicted"/>
<dbReference type="Gene3D" id="2.40.260.10">
    <property type="entry name" value="Sortase"/>
    <property type="match status" value="1"/>
</dbReference>
<gene>
    <name evidence="2" type="ORF">GBAR_LOCUS18810</name>
</gene>
<keyword evidence="1" id="KW-0378">Hydrolase</keyword>
<keyword evidence="3" id="KW-1185">Reference proteome</keyword>